<dbReference type="STRING" id="573024.SAMN05216208_2320"/>
<evidence type="ECO:0000256" key="3">
    <source>
        <dbReference type="ARBA" id="ARBA00022531"/>
    </source>
</evidence>
<organism evidence="7 8">
    <name type="scientific">Roseovarius nanhaiticus</name>
    <dbReference type="NCBI Taxonomy" id="573024"/>
    <lineage>
        <taxon>Bacteria</taxon>
        <taxon>Pseudomonadati</taxon>
        <taxon>Pseudomonadota</taxon>
        <taxon>Alphaproteobacteria</taxon>
        <taxon>Rhodobacterales</taxon>
        <taxon>Roseobacteraceae</taxon>
        <taxon>Roseovarius</taxon>
    </lineage>
</organism>
<dbReference type="RefSeq" id="WP_076535072.1">
    <property type="nucleotide sequence ID" value="NZ_FOAC01000002.1"/>
</dbReference>
<accession>A0A1N7HGC3</accession>
<evidence type="ECO:0000313" key="7">
    <source>
        <dbReference type="EMBL" id="SIS23945.1"/>
    </source>
</evidence>
<reference evidence="7 8" key="1">
    <citation type="submission" date="2017-01" db="EMBL/GenBank/DDBJ databases">
        <authorList>
            <person name="Mah S.A."/>
            <person name="Swanson W.J."/>
            <person name="Moy G.W."/>
            <person name="Vacquier V.D."/>
        </authorList>
    </citation>
    <scope>NUCLEOTIDE SEQUENCE [LARGE SCALE GENOMIC DNA]</scope>
    <source>
        <strain evidence="7 8">DSM 29590</strain>
    </source>
</reference>
<gene>
    <name evidence="7" type="ORF">SAMN05421666_2996</name>
</gene>
<protein>
    <submittedName>
        <fullName evidence="7">PufQ cytochrome subunit</fullName>
    </submittedName>
</protein>
<comment type="similarity">
    <text evidence="2">Belongs to the PufQ family.</text>
</comment>
<dbReference type="Proteomes" id="UP000186019">
    <property type="component" value="Unassembled WGS sequence"/>
</dbReference>
<name>A0A1N7HGC3_9RHOB</name>
<evidence type="ECO:0000256" key="5">
    <source>
        <dbReference type="ARBA" id="ARBA00023181"/>
    </source>
</evidence>
<feature type="transmembrane region" description="Helical" evidence="6">
    <location>
        <begin position="24"/>
        <end position="46"/>
    </location>
</feature>
<dbReference type="GO" id="GO:0015979">
    <property type="term" value="P:photosynthesis"/>
    <property type="evidence" value="ECO:0007669"/>
    <property type="project" value="UniProtKB-KW"/>
</dbReference>
<comment type="function">
    <text evidence="1">Required for bacteriochlorophyll biosynthesis. Directly involved in the assembly of both the B875 and B800-850 pigment-protein complexes.</text>
</comment>
<evidence type="ECO:0000256" key="2">
    <source>
        <dbReference type="ARBA" id="ARBA00009920"/>
    </source>
</evidence>
<sequence length="76" mass="8524">MSDFTSDMKGMRTQSREAANRREFIAYFAVIFVVSLPVACITWALTAARHMRLPQKSPLRTAWSEASVITSMILSA</sequence>
<keyword evidence="4" id="KW-0149">Chlorophyll biosynthesis</keyword>
<dbReference type="OrthoDB" id="7872505at2"/>
<evidence type="ECO:0000313" key="8">
    <source>
        <dbReference type="Proteomes" id="UP000186019"/>
    </source>
</evidence>
<dbReference type="EMBL" id="FTNV01000003">
    <property type="protein sequence ID" value="SIS23945.1"/>
    <property type="molecule type" value="Genomic_DNA"/>
</dbReference>
<keyword evidence="5" id="KW-0077">Bacteriochlorophyll biosynthesis</keyword>
<proteinExistence type="inferred from homology"/>
<dbReference type="AlphaFoldDB" id="A0A1N7HGC3"/>
<keyword evidence="3" id="KW-0602">Photosynthesis</keyword>
<dbReference type="GO" id="GO:0030494">
    <property type="term" value="P:bacteriochlorophyll biosynthetic process"/>
    <property type="evidence" value="ECO:0007669"/>
    <property type="project" value="UniProtKB-KW"/>
</dbReference>
<evidence type="ECO:0000256" key="4">
    <source>
        <dbReference type="ARBA" id="ARBA00023171"/>
    </source>
</evidence>
<keyword evidence="8" id="KW-1185">Reference proteome</keyword>
<dbReference type="Pfam" id="PF05398">
    <property type="entry name" value="PufQ"/>
    <property type="match status" value="1"/>
</dbReference>
<dbReference type="InterPro" id="IPR008800">
    <property type="entry name" value="PufQ_cyt-su"/>
</dbReference>
<keyword evidence="6" id="KW-0812">Transmembrane</keyword>
<evidence type="ECO:0000256" key="6">
    <source>
        <dbReference type="SAM" id="Phobius"/>
    </source>
</evidence>
<keyword evidence="6" id="KW-0472">Membrane</keyword>
<evidence type="ECO:0000256" key="1">
    <source>
        <dbReference type="ARBA" id="ARBA00003128"/>
    </source>
</evidence>
<keyword evidence="6" id="KW-1133">Transmembrane helix</keyword>